<dbReference type="AlphaFoldDB" id="T0ZK41"/>
<dbReference type="PANTHER" id="PTHR30510:SF2">
    <property type="entry name" value="UPF0229 PROTEIN YEAH"/>
    <property type="match status" value="1"/>
</dbReference>
<reference evidence="1" key="2">
    <citation type="journal article" date="2014" name="ISME J.">
        <title>Microbial stratification in low pH oxic and suboxic macroscopic growths along an acid mine drainage.</title>
        <authorList>
            <person name="Mendez-Garcia C."/>
            <person name="Mesa V."/>
            <person name="Sprenger R.R."/>
            <person name="Richter M."/>
            <person name="Diez M.S."/>
            <person name="Solano J."/>
            <person name="Bargiela R."/>
            <person name="Golyshina O.V."/>
            <person name="Manteca A."/>
            <person name="Ramos J.L."/>
            <person name="Gallego J.R."/>
            <person name="Llorente I."/>
            <person name="Martins Dos Santos V.A."/>
            <person name="Jensen O.N."/>
            <person name="Pelaez A.I."/>
            <person name="Sanchez J."/>
            <person name="Ferrer M."/>
        </authorList>
    </citation>
    <scope>NUCLEOTIDE SEQUENCE</scope>
</reference>
<dbReference type="SUPFAM" id="SSF53300">
    <property type="entry name" value="vWA-like"/>
    <property type="match status" value="1"/>
</dbReference>
<dbReference type="EMBL" id="AUZZ01005674">
    <property type="protein sequence ID" value="EQD48696.1"/>
    <property type="molecule type" value="Genomic_DNA"/>
</dbReference>
<dbReference type="Pfam" id="PF04285">
    <property type="entry name" value="DUF444"/>
    <property type="match status" value="2"/>
</dbReference>
<reference evidence="1" key="1">
    <citation type="submission" date="2013-08" db="EMBL/GenBank/DDBJ databases">
        <authorList>
            <person name="Mendez C."/>
            <person name="Richter M."/>
            <person name="Ferrer M."/>
            <person name="Sanchez J."/>
        </authorList>
    </citation>
    <scope>NUCLEOTIDE SEQUENCE</scope>
</reference>
<dbReference type="InterPro" id="IPR006698">
    <property type="entry name" value="UPF0229"/>
</dbReference>
<organism evidence="1">
    <name type="scientific">mine drainage metagenome</name>
    <dbReference type="NCBI Taxonomy" id="410659"/>
    <lineage>
        <taxon>unclassified sequences</taxon>
        <taxon>metagenomes</taxon>
        <taxon>ecological metagenomes</taxon>
    </lineage>
</organism>
<proteinExistence type="predicted"/>
<feature type="non-terminal residue" evidence="1">
    <location>
        <position position="135"/>
    </location>
</feature>
<dbReference type="InterPro" id="IPR036465">
    <property type="entry name" value="vWFA_dom_sf"/>
</dbReference>
<name>T0ZK41_9ZZZZ</name>
<comment type="caution">
    <text evidence="1">The sequence shown here is derived from an EMBL/GenBank/DDBJ whole genome shotgun (WGS) entry which is preliminary data.</text>
</comment>
<dbReference type="PANTHER" id="PTHR30510">
    <property type="entry name" value="UPF0229 PROTEIN YEAH"/>
    <property type="match status" value="1"/>
</dbReference>
<protein>
    <submittedName>
        <fullName evidence="1">Protein containing DUF444</fullName>
    </submittedName>
</protein>
<accession>T0ZK41</accession>
<gene>
    <name evidence="1" type="ORF">B2A_07890</name>
</gene>
<evidence type="ECO:0000313" key="1">
    <source>
        <dbReference type="EMBL" id="EQD48696.1"/>
    </source>
</evidence>
<sequence>MQLLLEFKIDDIVEWLWEEMRLPNLTPRSGPSQEQEWTRQGWDRRGARSRLDRRRSFKELVKRRGTPGAVPTFTDEDLRFRQLALRRRPAVRAVVFFLLDVSGSMSERDRQLAKSFFFWAAQGLRREYRTLETVF</sequence>